<evidence type="ECO:0000313" key="1">
    <source>
        <dbReference type="EMBL" id="RNA35222.1"/>
    </source>
</evidence>
<sequence>MYIEYTIPLCNCYLYKLKITCTHFDLQLFLDSYSTISVGKRRVEEESRKKNVQVNSILAQNQYFFPALKRVISCGACSSHSFDILNTL</sequence>
<reference evidence="1 2" key="1">
    <citation type="journal article" date="2018" name="Sci. Rep.">
        <title>Genomic signatures of local adaptation to the degree of environmental predictability in rotifers.</title>
        <authorList>
            <person name="Franch-Gras L."/>
            <person name="Hahn C."/>
            <person name="Garcia-Roger E.M."/>
            <person name="Carmona M.J."/>
            <person name="Serra M."/>
            <person name="Gomez A."/>
        </authorList>
    </citation>
    <scope>NUCLEOTIDE SEQUENCE [LARGE SCALE GENOMIC DNA]</scope>
    <source>
        <strain evidence="1">HYR1</strain>
    </source>
</reference>
<organism evidence="1 2">
    <name type="scientific">Brachionus plicatilis</name>
    <name type="common">Marine rotifer</name>
    <name type="synonym">Brachionus muelleri</name>
    <dbReference type="NCBI Taxonomy" id="10195"/>
    <lineage>
        <taxon>Eukaryota</taxon>
        <taxon>Metazoa</taxon>
        <taxon>Spiralia</taxon>
        <taxon>Gnathifera</taxon>
        <taxon>Rotifera</taxon>
        <taxon>Eurotatoria</taxon>
        <taxon>Monogononta</taxon>
        <taxon>Pseudotrocha</taxon>
        <taxon>Ploima</taxon>
        <taxon>Brachionidae</taxon>
        <taxon>Brachionus</taxon>
    </lineage>
</organism>
<dbReference type="EMBL" id="REGN01001359">
    <property type="protein sequence ID" value="RNA35222.1"/>
    <property type="molecule type" value="Genomic_DNA"/>
</dbReference>
<dbReference type="AlphaFoldDB" id="A0A3M7SHH8"/>
<keyword evidence="2" id="KW-1185">Reference proteome</keyword>
<evidence type="ECO:0000313" key="2">
    <source>
        <dbReference type="Proteomes" id="UP000276133"/>
    </source>
</evidence>
<proteinExistence type="predicted"/>
<name>A0A3M7SHH8_BRAPC</name>
<gene>
    <name evidence="1" type="ORF">BpHYR1_030377</name>
</gene>
<accession>A0A3M7SHH8</accession>
<comment type="caution">
    <text evidence="1">The sequence shown here is derived from an EMBL/GenBank/DDBJ whole genome shotgun (WGS) entry which is preliminary data.</text>
</comment>
<dbReference type="Proteomes" id="UP000276133">
    <property type="component" value="Unassembled WGS sequence"/>
</dbReference>
<protein>
    <submittedName>
        <fullName evidence="1">Uncharacterized protein</fullName>
    </submittedName>
</protein>